<accession>A0ABT2YAQ9</accession>
<feature type="modified residue" description="Phosphohistidine" evidence="2">
    <location>
        <position position="73"/>
    </location>
</feature>
<dbReference type="PROSITE" id="PS50894">
    <property type="entry name" value="HPT"/>
    <property type="match status" value="1"/>
</dbReference>
<dbReference type="Gene3D" id="1.20.120.160">
    <property type="entry name" value="HPT domain"/>
    <property type="match status" value="1"/>
</dbReference>
<comment type="caution">
    <text evidence="4">The sequence shown here is derived from an EMBL/GenBank/DDBJ whole genome shotgun (WGS) entry which is preliminary data.</text>
</comment>
<dbReference type="InterPro" id="IPR045871">
    <property type="entry name" value="AHP1-5/YPD1"/>
</dbReference>
<evidence type="ECO:0000313" key="4">
    <source>
        <dbReference type="EMBL" id="MCV2367386.1"/>
    </source>
</evidence>
<keyword evidence="5" id="KW-1185">Reference proteome</keyword>
<name>A0ABT2YAQ9_9BURK</name>
<dbReference type="InterPro" id="IPR036641">
    <property type="entry name" value="HPT_dom_sf"/>
</dbReference>
<dbReference type="EMBL" id="JAJIRN010000002">
    <property type="protein sequence ID" value="MCV2367386.1"/>
    <property type="molecule type" value="Genomic_DNA"/>
</dbReference>
<dbReference type="PANTHER" id="PTHR28242">
    <property type="entry name" value="PHOSPHORELAY INTERMEDIATE PROTEIN YPD1"/>
    <property type="match status" value="1"/>
</dbReference>
<dbReference type="SUPFAM" id="SSF47226">
    <property type="entry name" value="Histidine-containing phosphotransfer domain, HPT domain"/>
    <property type="match status" value="1"/>
</dbReference>
<dbReference type="InterPro" id="IPR008207">
    <property type="entry name" value="Sig_transdc_His_kin_Hpt_dom"/>
</dbReference>
<evidence type="ECO:0000256" key="2">
    <source>
        <dbReference type="PROSITE-ProRule" id="PRU00110"/>
    </source>
</evidence>
<protein>
    <submittedName>
        <fullName evidence="4">Hpt domain-containing protein</fullName>
    </submittedName>
</protein>
<evidence type="ECO:0000313" key="5">
    <source>
        <dbReference type="Proteomes" id="UP001209701"/>
    </source>
</evidence>
<dbReference type="RefSeq" id="WP_263570013.1">
    <property type="nucleotide sequence ID" value="NZ_JAJIRN010000002.1"/>
</dbReference>
<feature type="domain" description="HPt" evidence="3">
    <location>
        <begin position="33"/>
        <end position="132"/>
    </location>
</feature>
<keyword evidence="1" id="KW-0902">Two-component regulatory system</keyword>
<sequence length="132" mass="14291">MPLTPTPVINPAESTCLDAQALARLQELDPNGSNKLIERVIAAYVKSLERLLPDLENARGDNLDLNVVRHVSHTLKSSSASLGALSLSERCAQIETMARIGQTDGMETLLDGMLLEVIQVRHALLSLLPNTP</sequence>
<evidence type="ECO:0000256" key="1">
    <source>
        <dbReference type="ARBA" id="ARBA00023012"/>
    </source>
</evidence>
<gene>
    <name evidence="4" type="ORF">LNV07_04670</name>
</gene>
<proteinExistence type="predicted"/>
<dbReference type="SMART" id="SM00073">
    <property type="entry name" value="HPT"/>
    <property type="match status" value="1"/>
</dbReference>
<keyword evidence="2" id="KW-0597">Phosphoprotein</keyword>
<dbReference type="Pfam" id="PF01627">
    <property type="entry name" value="Hpt"/>
    <property type="match status" value="1"/>
</dbReference>
<evidence type="ECO:0000259" key="3">
    <source>
        <dbReference type="PROSITE" id="PS50894"/>
    </source>
</evidence>
<organism evidence="4 5">
    <name type="scientific">Roseateles oligotrophus</name>
    <dbReference type="NCBI Taxonomy" id="1769250"/>
    <lineage>
        <taxon>Bacteria</taxon>
        <taxon>Pseudomonadati</taxon>
        <taxon>Pseudomonadota</taxon>
        <taxon>Betaproteobacteria</taxon>
        <taxon>Burkholderiales</taxon>
        <taxon>Sphaerotilaceae</taxon>
        <taxon>Roseateles</taxon>
    </lineage>
</organism>
<dbReference type="PANTHER" id="PTHR28242:SF52">
    <property type="entry name" value="PHOSPHORELAY INTERMEDIATE PROTEIN YPD1"/>
    <property type="match status" value="1"/>
</dbReference>
<reference evidence="4 5" key="1">
    <citation type="submission" date="2021-11" db="EMBL/GenBank/DDBJ databases">
        <authorList>
            <person name="Liang Q."/>
            <person name="Mou H."/>
            <person name="Liu Z."/>
        </authorList>
    </citation>
    <scope>NUCLEOTIDE SEQUENCE [LARGE SCALE GENOMIC DNA]</scope>
    <source>
        <strain evidence="4 5">CHU3</strain>
    </source>
</reference>
<dbReference type="Proteomes" id="UP001209701">
    <property type="component" value="Unassembled WGS sequence"/>
</dbReference>